<evidence type="ECO:0000259" key="6">
    <source>
        <dbReference type="Pfam" id="PF08640"/>
    </source>
</evidence>
<evidence type="ECO:0000256" key="4">
    <source>
        <dbReference type="ARBA" id="ARBA00023242"/>
    </source>
</evidence>
<dbReference type="RefSeq" id="XP_060454622.1">
    <property type="nucleotide sequence ID" value="XM_060597761.1"/>
</dbReference>
<evidence type="ECO:0000256" key="5">
    <source>
        <dbReference type="SAM" id="MobiDB-lite"/>
    </source>
</evidence>
<evidence type="ECO:0000256" key="2">
    <source>
        <dbReference type="ARBA" id="ARBA00022552"/>
    </source>
</evidence>
<feature type="region of interest" description="Disordered" evidence="5">
    <location>
        <begin position="680"/>
        <end position="723"/>
    </location>
</feature>
<dbReference type="KEGG" id="ccac:CcaHIS019_0207180"/>
<feature type="domain" description="U3 small nucleolar RNA-associated protein 6 N-terminal" evidence="6">
    <location>
        <begin position="8"/>
        <end position="80"/>
    </location>
</feature>
<evidence type="ECO:0000313" key="7">
    <source>
        <dbReference type="EMBL" id="BEI89356.1"/>
    </source>
</evidence>
<name>A0AA48IDZ3_9TREE</name>
<dbReference type="InterPro" id="IPR055347">
    <property type="entry name" value="UTP6_N"/>
</dbReference>
<comment type="subcellular location">
    <subcellularLocation>
        <location evidence="1">Nucleus</location>
        <location evidence="1">Nucleolus</location>
    </subcellularLocation>
</comment>
<dbReference type="Gene3D" id="1.25.40.10">
    <property type="entry name" value="Tetratricopeptide repeat domain"/>
    <property type="match status" value="1"/>
</dbReference>
<keyword evidence="3" id="KW-0677">Repeat</keyword>
<sequence>MEKVQFQLEATLPELKDLYDKGLFSKHEIDQITKRRTAFETSLIRLKTRKDDFFKYAEYEINLERLRKVRWKKCGYHVNPPAPSASTYSLPRRTLYILKRATTKFPGDLAVWLAYVEYAAHQGMTKIVAKGLTLALQHHPLSPTLYLLLAHHHLHPGDPLPRAAIPSSSANPLDLPQRREGTSTFSLEGTGPARTTLLLGLRVLSKSHTLWQEYAKLELGWVEGLRRRWRVLGLTENKESVDFDGDVDALVGGDGAFGPEGEDARRAILSGQLVVHALESALNKVQPGDEGRDAGADPTVAADGMAFREGLLEMLRSYPSPLRKSALRTVYADLERITAKGGRDGARARLALVTRPLYDRAYEAGQEEKRGIVLEGVELVDALGVIGKEMRSVAKKAGSEWTDIAGAWLAERIAEAGDNADLQRYLLSTLKALTKPSLAAPPSLLLRHLDLVKTLDPESYLATARSHAAQHPEDADLALARVRAEVEDEEDQDEVLRVCAETAKTITRSGLSDEAQDAVASVWLEWAEFEDEHTTDPAASWKKILAASLRAPLPSLHPAMLAAYFAAELARGADPSATLDKLVRGYHPTPAFFAPAFEALIDAGAHLTPSGGEDAAAHLYRAWRGSCRADGDRVYAALSYVEHLLTIGRGRDAHVVVETARREVADATVLEEGWMRLVDAAERQMSEDESEDEDEEMDQDEESGSESEGSEGSEESGDLEMTF</sequence>
<dbReference type="InterPro" id="IPR013949">
    <property type="entry name" value="Utp6"/>
</dbReference>
<dbReference type="PANTHER" id="PTHR23271:SF1">
    <property type="entry name" value="U3 SMALL NUCLEOLAR RNA-ASSOCIATED PROTEIN 6 HOMOLOG"/>
    <property type="match status" value="1"/>
</dbReference>
<protein>
    <recommendedName>
        <fullName evidence="6">U3 small nucleolar RNA-associated protein 6 N-terminal domain-containing protein</fullName>
    </recommendedName>
</protein>
<dbReference type="GO" id="GO:0032040">
    <property type="term" value="C:small-subunit processome"/>
    <property type="evidence" value="ECO:0007669"/>
    <property type="project" value="TreeGrafter"/>
</dbReference>
<dbReference type="PANTHER" id="PTHR23271">
    <property type="entry name" value="HEPATOCELLULAR CARCINOMA-ASSOCIATED ANTIGEN 66"/>
    <property type="match status" value="1"/>
</dbReference>
<evidence type="ECO:0000313" key="8">
    <source>
        <dbReference type="Proteomes" id="UP001233271"/>
    </source>
</evidence>
<dbReference type="GeneID" id="85493227"/>
<dbReference type="AlphaFoldDB" id="A0AA48IDZ3"/>
<keyword evidence="4" id="KW-0539">Nucleus</keyword>
<dbReference type="GO" id="GO:0034388">
    <property type="term" value="C:Pwp2p-containing subcomplex of 90S preribosome"/>
    <property type="evidence" value="ECO:0007669"/>
    <property type="project" value="TreeGrafter"/>
</dbReference>
<gene>
    <name evidence="7" type="primary">UTP6</name>
    <name evidence="7" type="ORF">CcaverHIS019_0207180</name>
</gene>
<dbReference type="EMBL" id="AP028213">
    <property type="protein sequence ID" value="BEI89356.1"/>
    <property type="molecule type" value="Genomic_DNA"/>
</dbReference>
<dbReference type="GO" id="GO:0030515">
    <property type="term" value="F:snoRNA binding"/>
    <property type="evidence" value="ECO:0007669"/>
    <property type="project" value="InterPro"/>
</dbReference>
<accession>A0AA48IDZ3</accession>
<proteinExistence type="predicted"/>
<evidence type="ECO:0000256" key="3">
    <source>
        <dbReference type="ARBA" id="ARBA00022737"/>
    </source>
</evidence>
<dbReference type="InterPro" id="IPR011990">
    <property type="entry name" value="TPR-like_helical_dom_sf"/>
</dbReference>
<keyword evidence="2" id="KW-0698">rRNA processing</keyword>
<dbReference type="Pfam" id="PF08640">
    <property type="entry name" value="U3_assoc_6"/>
    <property type="match status" value="1"/>
</dbReference>
<dbReference type="Proteomes" id="UP001233271">
    <property type="component" value="Chromosome 2"/>
</dbReference>
<reference evidence="7" key="1">
    <citation type="journal article" date="2023" name="BMC Genomics">
        <title>Chromosome-level genome assemblies of Cutaneotrichosporon spp. (Trichosporonales, Basidiomycota) reveal imbalanced evolution between nucleotide sequences and chromosome synteny.</title>
        <authorList>
            <person name="Kobayashi Y."/>
            <person name="Kayamori A."/>
            <person name="Aoki K."/>
            <person name="Shiwa Y."/>
            <person name="Matsutani M."/>
            <person name="Fujita N."/>
            <person name="Sugita T."/>
            <person name="Iwasaki W."/>
            <person name="Tanaka N."/>
            <person name="Takashima M."/>
        </authorList>
    </citation>
    <scope>NUCLEOTIDE SEQUENCE</scope>
    <source>
        <strain evidence="7">HIS019</strain>
    </source>
</reference>
<feature type="region of interest" description="Disordered" evidence="5">
    <location>
        <begin position="160"/>
        <end position="187"/>
    </location>
</feature>
<dbReference type="GO" id="GO:0000462">
    <property type="term" value="P:maturation of SSU-rRNA from tricistronic rRNA transcript (SSU-rRNA, 5.8S rRNA, LSU-rRNA)"/>
    <property type="evidence" value="ECO:0007669"/>
    <property type="project" value="InterPro"/>
</dbReference>
<keyword evidence="8" id="KW-1185">Reference proteome</keyword>
<evidence type="ECO:0000256" key="1">
    <source>
        <dbReference type="ARBA" id="ARBA00004604"/>
    </source>
</evidence>
<feature type="compositionally biased region" description="Acidic residues" evidence="5">
    <location>
        <begin position="687"/>
        <end position="723"/>
    </location>
</feature>
<organism evidence="7 8">
    <name type="scientific">Cutaneotrichosporon cavernicola</name>
    <dbReference type="NCBI Taxonomy" id="279322"/>
    <lineage>
        <taxon>Eukaryota</taxon>
        <taxon>Fungi</taxon>
        <taxon>Dikarya</taxon>
        <taxon>Basidiomycota</taxon>
        <taxon>Agaricomycotina</taxon>
        <taxon>Tremellomycetes</taxon>
        <taxon>Trichosporonales</taxon>
        <taxon>Trichosporonaceae</taxon>
        <taxon>Cutaneotrichosporon</taxon>
    </lineage>
</organism>